<evidence type="ECO:0000313" key="2">
    <source>
        <dbReference type="EMBL" id="AEF41241.1"/>
    </source>
</evidence>
<proteinExistence type="predicted"/>
<keyword evidence="3" id="KW-1185">Reference proteome</keyword>
<evidence type="ECO:0000313" key="3">
    <source>
        <dbReference type="Proteomes" id="UP000009235"/>
    </source>
</evidence>
<keyword evidence="1" id="KW-0472">Membrane</keyword>
<name>F6EJ10_HOYSD</name>
<dbReference type="EMBL" id="CP002786">
    <property type="protein sequence ID" value="AEF41241.1"/>
    <property type="molecule type" value="Genomic_DNA"/>
</dbReference>
<keyword evidence="1" id="KW-0812">Transmembrane</keyword>
<dbReference type="HOGENOM" id="CLU_2505508_0_0_11"/>
<dbReference type="Proteomes" id="UP000009235">
    <property type="component" value="Chromosome"/>
</dbReference>
<reference evidence="2 3" key="1">
    <citation type="journal article" date="2011" name="J. Bacteriol.">
        <title>Complete genome sequence of Amycolicicoccus subflavus DQS3-9A1T, an actinomycete isolated from crude oil-polluted soil.</title>
        <authorList>
            <person name="Cai M."/>
            <person name="Chen W.M."/>
            <person name="Nie Y."/>
            <person name="Chi C.Q."/>
            <person name="Wang Y.N."/>
            <person name="Tang Y.Q."/>
            <person name="Li G.Y."/>
            <person name="Wu X.L."/>
        </authorList>
    </citation>
    <scope>NUCLEOTIDE SEQUENCE [LARGE SCALE GENOMIC DNA]</scope>
    <source>
        <strain evidence="3">DSM 45089 / DQS3-9A1</strain>
    </source>
</reference>
<organism evidence="2 3">
    <name type="scientific">Hoyosella subflava (strain DSM 45089 / JCM 17490 / NBRC 109087 / DQS3-9A1)</name>
    <name type="common">Amycolicicoccus subflavus</name>
    <dbReference type="NCBI Taxonomy" id="443218"/>
    <lineage>
        <taxon>Bacteria</taxon>
        <taxon>Bacillati</taxon>
        <taxon>Actinomycetota</taxon>
        <taxon>Actinomycetes</taxon>
        <taxon>Mycobacteriales</taxon>
        <taxon>Hoyosellaceae</taxon>
        <taxon>Hoyosella</taxon>
    </lineage>
</organism>
<dbReference type="STRING" id="443218.AS9A_2794"/>
<evidence type="ECO:0000256" key="1">
    <source>
        <dbReference type="SAM" id="Phobius"/>
    </source>
</evidence>
<protein>
    <submittedName>
        <fullName evidence="2">Uncharacterized protein</fullName>
    </submittedName>
</protein>
<gene>
    <name evidence="2" type="ordered locus">AS9A_2794</name>
</gene>
<dbReference type="AlphaFoldDB" id="F6EJ10"/>
<sequence length="85" mass="9752">MGSSWSSIQILSVTLSVWQLALFVPVRATVTNWFRILTTIRAYTGITVHFLTMVVFWITLYEAVVSGVERQRWVGGPRPDVIRRL</sequence>
<keyword evidence="1" id="KW-1133">Transmembrane helix</keyword>
<accession>F6EJ10</accession>
<feature type="transmembrane region" description="Helical" evidence="1">
    <location>
        <begin position="44"/>
        <end position="64"/>
    </location>
</feature>
<dbReference type="KEGG" id="asd:AS9A_2794"/>